<dbReference type="Pfam" id="PF00440">
    <property type="entry name" value="TetR_N"/>
    <property type="match status" value="1"/>
</dbReference>
<evidence type="ECO:0000256" key="3">
    <source>
        <dbReference type="ARBA" id="ARBA00023163"/>
    </source>
</evidence>
<evidence type="ECO:0000259" key="5">
    <source>
        <dbReference type="PROSITE" id="PS50977"/>
    </source>
</evidence>
<proteinExistence type="predicted"/>
<dbReference type="SUPFAM" id="SSF46689">
    <property type="entry name" value="Homeodomain-like"/>
    <property type="match status" value="1"/>
</dbReference>
<keyword evidence="3" id="KW-0804">Transcription</keyword>
<dbReference type="PANTHER" id="PTHR30055">
    <property type="entry name" value="HTH-TYPE TRANSCRIPTIONAL REGULATOR RUTR"/>
    <property type="match status" value="1"/>
</dbReference>
<name>A0AAP3AGJ8_MICLU</name>
<gene>
    <name evidence="6" type="ORF">M3A82_005350</name>
</gene>
<evidence type="ECO:0000256" key="4">
    <source>
        <dbReference type="PROSITE-ProRule" id="PRU00335"/>
    </source>
</evidence>
<dbReference type="AlphaFoldDB" id="A0AAP3AGJ8"/>
<dbReference type="PRINTS" id="PR00455">
    <property type="entry name" value="HTHTETR"/>
</dbReference>
<dbReference type="GO" id="GO:0003700">
    <property type="term" value="F:DNA-binding transcription factor activity"/>
    <property type="evidence" value="ECO:0007669"/>
    <property type="project" value="TreeGrafter"/>
</dbReference>
<comment type="caution">
    <text evidence="6">The sequence shown here is derived from an EMBL/GenBank/DDBJ whole genome shotgun (WGS) entry which is preliminary data.</text>
</comment>
<evidence type="ECO:0000313" key="7">
    <source>
        <dbReference type="Proteomes" id="UP001205867"/>
    </source>
</evidence>
<dbReference type="InterPro" id="IPR036271">
    <property type="entry name" value="Tet_transcr_reg_TetR-rel_C_sf"/>
</dbReference>
<evidence type="ECO:0000256" key="2">
    <source>
        <dbReference type="ARBA" id="ARBA00023125"/>
    </source>
</evidence>
<dbReference type="Gene3D" id="1.10.357.10">
    <property type="entry name" value="Tetracycline Repressor, domain 2"/>
    <property type="match status" value="1"/>
</dbReference>
<feature type="domain" description="HTH tetR-type" evidence="5">
    <location>
        <begin position="6"/>
        <end position="65"/>
    </location>
</feature>
<dbReference type="InterPro" id="IPR050109">
    <property type="entry name" value="HTH-type_TetR-like_transc_reg"/>
</dbReference>
<evidence type="ECO:0000313" key="6">
    <source>
        <dbReference type="EMBL" id="MCV7628769.1"/>
    </source>
</evidence>
<keyword evidence="1" id="KW-0805">Transcription regulation</keyword>
<dbReference type="GO" id="GO:0000976">
    <property type="term" value="F:transcription cis-regulatory region binding"/>
    <property type="evidence" value="ECO:0007669"/>
    <property type="project" value="TreeGrafter"/>
</dbReference>
<dbReference type="SUPFAM" id="SSF48498">
    <property type="entry name" value="Tetracyclin repressor-like, C-terminal domain"/>
    <property type="match status" value="1"/>
</dbReference>
<dbReference type="Proteomes" id="UP001205867">
    <property type="component" value="Unassembled WGS sequence"/>
</dbReference>
<evidence type="ECO:0000256" key="1">
    <source>
        <dbReference type="ARBA" id="ARBA00023015"/>
    </source>
</evidence>
<dbReference type="InterPro" id="IPR001647">
    <property type="entry name" value="HTH_TetR"/>
</dbReference>
<accession>A0AAP3AGJ8</accession>
<protein>
    <submittedName>
        <fullName evidence="6">TetR/AcrR family transcriptional regulator</fullName>
    </submittedName>
</protein>
<dbReference type="RefSeq" id="WP_065572668.1">
    <property type="nucleotide sequence ID" value="NZ_JACLBY010000014.1"/>
</dbReference>
<reference evidence="6" key="1">
    <citation type="submission" date="2023-06" db="EMBL/GenBank/DDBJ databases">
        <title>lsaBGC provides a comprehensive framework for evolutionary analysis of biosynthetic gene clusters within focal taxa.</title>
        <authorList>
            <person name="Salamzade R."/>
            <person name="Sandstrom S."/>
            <person name="Kalan L.R."/>
        </authorList>
    </citation>
    <scope>NUCLEOTIDE SEQUENCE</scope>
    <source>
        <strain evidence="6">P3-SID899</strain>
    </source>
</reference>
<dbReference type="EMBL" id="JALXKZ020000008">
    <property type="protein sequence ID" value="MCV7628769.1"/>
    <property type="molecule type" value="Genomic_DNA"/>
</dbReference>
<dbReference type="PANTHER" id="PTHR30055:SF234">
    <property type="entry name" value="HTH-TYPE TRANSCRIPTIONAL REGULATOR BETI"/>
    <property type="match status" value="1"/>
</dbReference>
<sequence length="191" mass="20162">MRADARANRQDLLAAAGRLIATQGAAMSLRGVAQEAGVGVGTLYRHFPTRRDLLDAVLEDVVAGIGGILQAFLDGTGGDEHGGGAEARWRRLAEDLGAVNLASLAAARDDFDPADRPPEALIAEAERVILELADQVVAEAQRSGLVGPGVTGADYLFGLLMVTRSPECELPGHGPDQQTWLLDTYLRGLRP</sequence>
<dbReference type="InterPro" id="IPR009057">
    <property type="entry name" value="Homeodomain-like_sf"/>
</dbReference>
<keyword evidence="2 4" id="KW-0238">DNA-binding</keyword>
<feature type="DNA-binding region" description="H-T-H motif" evidence="4">
    <location>
        <begin position="28"/>
        <end position="47"/>
    </location>
</feature>
<organism evidence="6 7">
    <name type="scientific">Micrococcus luteus</name>
    <name type="common">Micrococcus lysodeikticus</name>
    <dbReference type="NCBI Taxonomy" id="1270"/>
    <lineage>
        <taxon>Bacteria</taxon>
        <taxon>Bacillati</taxon>
        <taxon>Actinomycetota</taxon>
        <taxon>Actinomycetes</taxon>
        <taxon>Micrococcales</taxon>
        <taxon>Micrococcaceae</taxon>
        <taxon>Micrococcus</taxon>
    </lineage>
</organism>
<dbReference type="PROSITE" id="PS50977">
    <property type="entry name" value="HTH_TETR_2"/>
    <property type="match status" value="1"/>
</dbReference>